<dbReference type="Proteomes" id="UP001058860">
    <property type="component" value="Chromosome"/>
</dbReference>
<protein>
    <recommendedName>
        <fullName evidence="4">Secreted protein</fullName>
    </recommendedName>
</protein>
<sequence length="120" mass="13353">MIRRPLLALLAAALTLGVAAPAAPAATSWCSESGDQCWGTFKRDGKRYVSVTYAARYKTSEKLCVVAPTDDRDCVTRKLKRGKFDTWSLTLRWSTNFPNHGKGTYELESPGPEPITFRVR</sequence>
<evidence type="ECO:0000313" key="3">
    <source>
        <dbReference type="Proteomes" id="UP001058860"/>
    </source>
</evidence>
<feature type="signal peptide" evidence="1">
    <location>
        <begin position="1"/>
        <end position="25"/>
    </location>
</feature>
<evidence type="ECO:0000313" key="2">
    <source>
        <dbReference type="EMBL" id="UUY03847.1"/>
    </source>
</evidence>
<feature type="chain" id="PRO_5045504287" description="Secreted protein" evidence="1">
    <location>
        <begin position="26"/>
        <end position="120"/>
    </location>
</feature>
<evidence type="ECO:0000256" key="1">
    <source>
        <dbReference type="SAM" id="SignalP"/>
    </source>
</evidence>
<reference evidence="3" key="1">
    <citation type="submission" date="2021-11" db="EMBL/GenBank/DDBJ databases">
        <title>Cultivation dependent microbiological survey of springs from the worlds oldest radium mine currently devoted to the extraction of radon-saturated water.</title>
        <authorList>
            <person name="Kapinusova G."/>
            <person name="Smrhova T."/>
            <person name="Strejcek M."/>
            <person name="Suman J."/>
            <person name="Jani K."/>
            <person name="Pajer P."/>
            <person name="Uhlik O."/>
        </authorList>
    </citation>
    <scope>NUCLEOTIDE SEQUENCE [LARGE SCALE GENOMIC DNA]</scope>
    <source>
        <strain evidence="3">J379</strain>
    </source>
</reference>
<organism evidence="2 3">
    <name type="scientific">Svornostia abyssi</name>
    <dbReference type="NCBI Taxonomy" id="2898438"/>
    <lineage>
        <taxon>Bacteria</taxon>
        <taxon>Bacillati</taxon>
        <taxon>Actinomycetota</taxon>
        <taxon>Thermoleophilia</taxon>
        <taxon>Solirubrobacterales</taxon>
        <taxon>Baekduiaceae</taxon>
        <taxon>Svornostia</taxon>
    </lineage>
</organism>
<dbReference type="EMBL" id="CP088295">
    <property type="protein sequence ID" value="UUY03847.1"/>
    <property type="molecule type" value="Genomic_DNA"/>
</dbReference>
<keyword evidence="3" id="KW-1185">Reference proteome</keyword>
<dbReference type="RefSeq" id="WP_353864345.1">
    <property type="nucleotide sequence ID" value="NZ_CP088295.1"/>
</dbReference>
<gene>
    <name evidence="2" type="ORF">LRS13_24855</name>
</gene>
<keyword evidence="1" id="KW-0732">Signal</keyword>
<accession>A0ABY5PHI6</accession>
<evidence type="ECO:0008006" key="4">
    <source>
        <dbReference type="Google" id="ProtNLM"/>
    </source>
</evidence>
<proteinExistence type="predicted"/>
<name>A0ABY5PHI6_9ACTN</name>